<dbReference type="Gene3D" id="1.25.40.20">
    <property type="entry name" value="Ankyrin repeat-containing domain"/>
    <property type="match status" value="1"/>
</dbReference>
<organism evidence="4 5">
    <name type="scientific">Neocallimastix californiae</name>
    <dbReference type="NCBI Taxonomy" id="1754190"/>
    <lineage>
        <taxon>Eukaryota</taxon>
        <taxon>Fungi</taxon>
        <taxon>Fungi incertae sedis</taxon>
        <taxon>Chytridiomycota</taxon>
        <taxon>Chytridiomycota incertae sedis</taxon>
        <taxon>Neocallimastigomycetes</taxon>
        <taxon>Neocallimastigales</taxon>
        <taxon>Neocallimastigaceae</taxon>
        <taxon>Neocallimastix</taxon>
    </lineage>
</organism>
<dbReference type="OrthoDB" id="2149185at2759"/>
<dbReference type="Pfam" id="PF00023">
    <property type="entry name" value="Ank"/>
    <property type="match status" value="3"/>
</dbReference>
<gene>
    <name evidence="4" type="ORF">LY90DRAFT_404667</name>
</gene>
<dbReference type="PANTHER" id="PTHR24166:SF48">
    <property type="entry name" value="PROTEIN VAPYRIN"/>
    <property type="match status" value="1"/>
</dbReference>
<feature type="repeat" description="ANK" evidence="3">
    <location>
        <begin position="130"/>
        <end position="162"/>
    </location>
</feature>
<keyword evidence="2 3" id="KW-0040">ANK repeat</keyword>
<keyword evidence="1" id="KW-0677">Repeat</keyword>
<dbReference type="AlphaFoldDB" id="A0A1Y2EH03"/>
<dbReference type="SUPFAM" id="SSF48403">
    <property type="entry name" value="Ankyrin repeat"/>
    <property type="match status" value="1"/>
</dbReference>
<dbReference type="SMART" id="SM00248">
    <property type="entry name" value="ANK"/>
    <property type="match status" value="10"/>
</dbReference>
<dbReference type="PROSITE" id="PS50088">
    <property type="entry name" value="ANK_REPEAT"/>
    <property type="match status" value="5"/>
</dbReference>
<feature type="repeat" description="ANK" evidence="3">
    <location>
        <begin position="163"/>
        <end position="195"/>
    </location>
</feature>
<accession>A0A1Y2EH03</accession>
<keyword evidence="5" id="KW-1185">Reference proteome</keyword>
<dbReference type="PROSITE" id="PS50297">
    <property type="entry name" value="ANK_REP_REGION"/>
    <property type="match status" value="5"/>
</dbReference>
<dbReference type="InterPro" id="IPR002110">
    <property type="entry name" value="Ankyrin_rpt"/>
</dbReference>
<sequence length="396" mass="44810">MYLTKYNKVSLVNLLLRKLIYSNSFIVNLISLGKNGIGLSREAFVQLLNDSYSKINVDATDGKLNTPLILACLKGHYQIAKVLISYKANVNKDNVKENRPLFFACFSNNVQIAKLLLDTNKIEINHKNNDGDTELSIACINDNPELIHLLMDHQADINTINQKGYSPIHVATINNKLETLKALHERGADFNSDNSIGNQCFSLASINGYREIMDYLVSLNVDYNHTNNSGDSALHQCCILQKVDMVKYILNLDRVVIDVPNSYGFTPFLIACKKNSLELVKIFLEHKDANTINFNVKSNGGDFPLFYATHYKNVELIRILLDRHADVYNERDAERFSCFTPFLMACSYFGNVEIIQIFLDHGVDVNRPNSFGFYPIAVACKSERIEQVRILLEHGA</sequence>
<dbReference type="EMBL" id="MCOG01000041">
    <property type="protein sequence ID" value="ORY70848.1"/>
    <property type="molecule type" value="Genomic_DNA"/>
</dbReference>
<feature type="repeat" description="ANK" evidence="3">
    <location>
        <begin position="300"/>
        <end position="332"/>
    </location>
</feature>
<evidence type="ECO:0000313" key="5">
    <source>
        <dbReference type="Proteomes" id="UP000193920"/>
    </source>
</evidence>
<comment type="caution">
    <text evidence="4">The sequence shown here is derived from an EMBL/GenBank/DDBJ whole genome shotgun (WGS) entry which is preliminary data.</text>
</comment>
<evidence type="ECO:0000256" key="1">
    <source>
        <dbReference type="ARBA" id="ARBA00022737"/>
    </source>
</evidence>
<dbReference type="STRING" id="1754190.A0A1Y2EH03"/>
<dbReference type="InterPro" id="IPR036770">
    <property type="entry name" value="Ankyrin_rpt-contain_sf"/>
</dbReference>
<name>A0A1Y2EH03_9FUNG</name>
<dbReference type="InterPro" id="IPR050889">
    <property type="entry name" value="Dendritic_Spine_Reg/Scaffold"/>
</dbReference>
<feature type="repeat" description="ANK" evidence="3">
    <location>
        <begin position="371"/>
        <end position="396"/>
    </location>
</feature>
<dbReference type="Pfam" id="PF12796">
    <property type="entry name" value="Ank_2"/>
    <property type="match status" value="3"/>
</dbReference>
<protein>
    <submittedName>
        <fullName evidence="4">Ankyrin</fullName>
    </submittedName>
</protein>
<evidence type="ECO:0000256" key="2">
    <source>
        <dbReference type="ARBA" id="ARBA00023043"/>
    </source>
</evidence>
<feature type="repeat" description="ANK" evidence="3">
    <location>
        <begin position="63"/>
        <end position="95"/>
    </location>
</feature>
<dbReference type="Proteomes" id="UP000193920">
    <property type="component" value="Unassembled WGS sequence"/>
</dbReference>
<evidence type="ECO:0000313" key="4">
    <source>
        <dbReference type="EMBL" id="ORY70848.1"/>
    </source>
</evidence>
<reference evidence="4 5" key="1">
    <citation type="submission" date="2016-08" db="EMBL/GenBank/DDBJ databases">
        <title>A Parts List for Fungal Cellulosomes Revealed by Comparative Genomics.</title>
        <authorList>
            <consortium name="DOE Joint Genome Institute"/>
            <person name="Haitjema C.H."/>
            <person name="Gilmore S.P."/>
            <person name="Henske J.K."/>
            <person name="Solomon K.V."/>
            <person name="De Groot R."/>
            <person name="Kuo A."/>
            <person name="Mondo S.J."/>
            <person name="Salamov A.A."/>
            <person name="Labutti K."/>
            <person name="Zhao Z."/>
            <person name="Chiniquy J."/>
            <person name="Barry K."/>
            <person name="Brewer H.M."/>
            <person name="Purvine S.O."/>
            <person name="Wright A.T."/>
            <person name="Boxma B."/>
            <person name="Van Alen T."/>
            <person name="Hackstein J.H."/>
            <person name="Baker S.E."/>
            <person name="Grigoriev I.V."/>
            <person name="O'Malley M.A."/>
        </authorList>
    </citation>
    <scope>NUCLEOTIDE SEQUENCE [LARGE SCALE GENOMIC DNA]</scope>
    <source>
        <strain evidence="4 5">G1</strain>
    </source>
</reference>
<dbReference type="PANTHER" id="PTHR24166">
    <property type="entry name" value="ROLLING PEBBLES, ISOFORM B"/>
    <property type="match status" value="1"/>
</dbReference>
<proteinExistence type="predicted"/>
<feature type="non-terminal residue" evidence="4">
    <location>
        <position position="396"/>
    </location>
</feature>
<evidence type="ECO:0000256" key="3">
    <source>
        <dbReference type="PROSITE-ProRule" id="PRU00023"/>
    </source>
</evidence>